<reference evidence="7 8" key="1">
    <citation type="journal article" date="2016" name="Nat. Commun.">
        <title>Thousands of microbial genomes shed light on interconnected biogeochemical processes in an aquifer system.</title>
        <authorList>
            <person name="Anantharaman K."/>
            <person name="Brown C.T."/>
            <person name="Hug L.A."/>
            <person name="Sharon I."/>
            <person name="Castelle C.J."/>
            <person name="Probst A.J."/>
            <person name="Thomas B.C."/>
            <person name="Singh A."/>
            <person name="Wilkins M.J."/>
            <person name="Karaoz U."/>
            <person name="Brodie E.L."/>
            <person name="Williams K.H."/>
            <person name="Hubbard S.S."/>
            <person name="Banfield J.F."/>
        </authorList>
    </citation>
    <scope>NUCLEOTIDE SEQUENCE [LARGE SCALE GENOMIC DNA]</scope>
</reference>
<evidence type="ECO:0000256" key="1">
    <source>
        <dbReference type="ARBA" id="ARBA00004496"/>
    </source>
</evidence>
<evidence type="ECO:0000259" key="6">
    <source>
        <dbReference type="Pfam" id="PF01765"/>
    </source>
</evidence>
<dbReference type="HAMAP" id="MF_00040">
    <property type="entry name" value="RRF"/>
    <property type="match status" value="1"/>
</dbReference>
<feature type="domain" description="Ribosome recycling factor" evidence="6">
    <location>
        <begin position="19"/>
        <end position="180"/>
    </location>
</feature>
<evidence type="ECO:0000313" key="8">
    <source>
        <dbReference type="Proteomes" id="UP000177235"/>
    </source>
</evidence>
<sequence>MNITQKKPDFEKVLDQLMAELSKLRTGRANPAMIEDVRVDYYGTPTPVKQLANITVPEPRQLVVQTWDKNALAPAEKAIRDAGLGLNPTNEGDKLRITIPQLTEERRRELLKIVGKEAEEAKIRIRGIREDILKELKKQQESNQISEDEKFRLQDALQKMVDEFNAKIKEIAESKEKDMMTI</sequence>
<dbReference type="Proteomes" id="UP000177235">
    <property type="component" value="Unassembled WGS sequence"/>
</dbReference>
<keyword evidence="3 5" id="KW-0963">Cytoplasm</keyword>
<keyword evidence="4 5" id="KW-0648">Protein biosynthesis</keyword>
<dbReference type="Gene3D" id="1.10.132.20">
    <property type="entry name" value="Ribosome-recycling factor"/>
    <property type="match status" value="1"/>
</dbReference>
<organism evidence="7 8">
    <name type="scientific">Candidatus Doudnabacteria bacterium RIFCSPLOWO2_02_FULL_48_13</name>
    <dbReference type="NCBI Taxonomy" id="1817845"/>
    <lineage>
        <taxon>Bacteria</taxon>
        <taxon>Candidatus Doudnaibacteriota</taxon>
    </lineage>
</organism>
<dbReference type="GO" id="GO:0006415">
    <property type="term" value="P:translational termination"/>
    <property type="evidence" value="ECO:0007669"/>
    <property type="project" value="UniProtKB-UniRule"/>
</dbReference>
<evidence type="ECO:0000256" key="3">
    <source>
        <dbReference type="ARBA" id="ARBA00022490"/>
    </source>
</evidence>
<dbReference type="InterPro" id="IPR023584">
    <property type="entry name" value="Ribosome_recyc_fac_dom"/>
</dbReference>
<dbReference type="InterPro" id="IPR036191">
    <property type="entry name" value="RRF_sf"/>
</dbReference>
<name>A0A1F5QCR3_9BACT</name>
<dbReference type="PANTHER" id="PTHR20982:SF3">
    <property type="entry name" value="MITOCHONDRIAL RIBOSOME RECYCLING FACTOR PSEUDO 1"/>
    <property type="match status" value="1"/>
</dbReference>
<evidence type="ECO:0000256" key="5">
    <source>
        <dbReference type="HAMAP-Rule" id="MF_00040"/>
    </source>
</evidence>
<protein>
    <recommendedName>
        <fullName evidence="5">Ribosome-recycling factor</fullName>
        <shortName evidence="5">RRF</shortName>
    </recommendedName>
    <alternativeName>
        <fullName evidence="5">Ribosome-releasing factor</fullName>
    </alternativeName>
</protein>
<proteinExistence type="inferred from homology"/>
<gene>
    <name evidence="5" type="primary">frr</name>
    <name evidence="7" type="ORF">A3J05_02065</name>
</gene>
<accession>A0A1F5QCR3</accession>
<evidence type="ECO:0000256" key="2">
    <source>
        <dbReference type="ARBA" id="ARBA00005912"/>
    </source>
</evidence>
<dbReference type="AlphaFoldDB" id="A0A1F5QCR3"/>
<dbReference type="PANTHER" id="PTHR20982">
    <property type="entry name" value="RIBOSOME RECYCLING FACTOR"/>
    <property type="match status" value="1"/>
</dbReference>
<comment type="subcellular location">
    <subcellularLocation>
        <location evidence="1 5">Cytoplasm</location>
    </subcellularLocation>
</comment>
<dbReference type="EMBL" id="MFFF01000005">
    <property type="protein sequence ID" value="OGE99969.1"/>
    <property type="molecule type" value="Genomic_DNA"/>
</dbReference>
<dbReference type="NCBIfam" id="TIGR00496">
    <property type="entry name" value="frr"/>
    <property type="match status" value="1"/>
</dbReference>
<dbReference type="Pfam" id="PF01765">
    <property type="entry name" value="RRF"/>
    <property type="match status" value="1"/>
</dbReference>
<evidence type="ECO:0000313" key="7">
    <source>
        <dbReference type="EMBL" id="OGE99969.1"/>
    </source>
</evidence>
<dbReference type="Gene3D" id="3.30.1360.40">
    <property type="match status" value="1"/>
</dbReference>
<comment type="function">
    <text evidence="5">Responsible for the release of ribosomes from messenger RNA at the termination of protein biosynthesis. May increase the efficiency of translation by recycling ribosomes from one round of translation to another.</text>
</comment>
<dbReference type="FunFam" id="1.10.132.20:FF:000001">
    <property type="entry name" value="Ribosome-recycling factor"/>
    <property type="match status" value="1"/>
</dbReference>
<comment type="caution">
    <text evidence="7">The sequence shown here is derived from an EMBL/GenBank/DDBJ whole genome shotgun (WGS) entry which is preliminary data.</text>
</comment>
<comment type="similarity">
    <text evidence="2 5">Belongs to the RRF family.</text>
</comment>
<dbReference type="GO" id="GO:0043023">
    <property type="term" value="F:ribosomal large subunit binding"/>
    <property type="evidence" value="ECO:0007669"/>
    <property type="project" value="TreeGrafter"/>
</dbReference>
<evidence type="ECO:0000256" key="4">
    <source>
        <dbReference type="ARBA" id="ARBA00022917"/>
    </source>
</evidence>
<dbReference type="FunFam" id="3.30.1360.40:FF:000001">
    <property type="entry name" value="Ribosome-recycling factor"/>
    <property type="match status" value="1"/>
</dbReference>
<dbReference type="SUPFAM" id="SSF55194">
    <property type="entry name" value="Ribosome recycling factor, RRF"/>
    <property type="match status" value="1"/>
</dbReference>
<dbReference type="InterPro" id="IPR002661">
    <property type="entry name" value="Ribosome_recyc_fac"/>
</dbReference>
<dbReference type="CDD" id="cd00520">
    <property type="entry name" value="RRF"/>
    <property type="match status" value="1"/>
</dbReference>
<dbReference type="GO" id="GO:0005737">
    <property type="term" value="C:cytoplasm"/>
    <property type="evidence" value="ECO:0007669"/>
    <property type="project" value="UniProtKB-SubCell"/>
</dbReference>